<dbReference type="Pfam" id="PF01154">
    <property type="entry name" value="HMG_CoA_synt_N"/>
    <property type="match status" value="1"/>
</dbReference>
<dbReference type="InterPro" id="IPR013528">
    <property type="entry name" value="HMG_CoA_synth_N"/>
</dbReference>
<dbReference type="RefSeq" id="WP_064715735.1">
    <property type="nucleotide sequence ID" value="NZ_JMTM01000053.1"/>
</dbReference>
<dbReference type="PANTHER" id="PTHR43323">
    <property type="entry name" value="3-HYDROXY-3-METHYLGLUTARYL COENZYME A SYNTHASE"/>
    <property type="match status" value="1"/>
</dbReference>
<dbReference type="GO" id="GO:0004421">
    <property type="term" value="F:hydroxymethylglutaryl-CoA synthase activity"/>
    <property type="evidence" value="ECO:0007669"/>
    <property type="project" value="InterPro"/>
</dbReference>
<sequence>MKIGIDALSFDVAKIHLPIQTLAEARNIEPAKLQKGLGLTNMTLADAHQDTVVFGANALTKLIQDQKIALDDIARIYVGTESAIDSSKPIASFLVALMEQKFGANSLNHCDAVDFTFACIGGVDALQNCLDFVKLNPTKKAIVVTTDFAKYDLNSTGEYTQGAGAVAILISTNPRIIAFENHWGVSTKGVFDFFKPYRTISKLEITGNNNNEAWFDNLEGEIEIHKDQPVFDGQYSNQCYMDRTKYAYFAFKKEKNTSETIYNNWKSIVMHLPYAFQGRRMLTEIYALDATEAIITGNETPEEYQNKLKEISKTQAYQDFVSQKLQPAEIASSLIGNLYTGSIFMGLLSTLAHFSETNTEIANEKMGFLAYGSGSKSKVFEGTIQGEWKKALQPVALFETLEKSVAIDFETYEKLHKKEQKQPIRTPKNEWILDRIENENPNLLGARYYKWME</sequence>
<evidence type="ECO:0000256" key="1">
    <source>
        <dbReference type="ARBA" id="ARBA00007061"/>
    </source>
</evidence>
<protein>
    <submittedName>
        <fullName evidence="5">Polyketide biosynthesis 3-hydroxy-3-methylglutaryl-ACP synthase PksG</fullName>
        <ecNumber evidence="5">2.3.3.-</ecNumber>
    </submittedName>
</protein>
<dbReference type="GO" id="GO:0006084">
    <property type="term" value="P:acetyl-CoA metabolic process"/>
    <property type="evidence" value="ECO:0007669"/>
    <property type="project" value="InterPro"/>
</dbReference>
<evidence type="ECO:0000259" key="4">
    <source>
        <dbReference type="Pfam" id="PF08540"/>
    </source>
</evidence>
<name>A0A199XQZ1_9FLAO</name>
<comment type="caution">
    <text evidence="5">The sequence shown here is derived from an EMBL/GenBank/DDBJ whole genome shotgun (WGS) entry which is preliminary data.</text>
</comment>
<gene>
    <name evidence="5" type="primary">pksG</name>
    <name evidence="5" type="ORF">FLB_19440</name>
</gene>
<evidence type="ECO:0000256" key="2">
    <source>
        <dbReference type="ARBA" id="ARBA00022679"/>
    </source>
</evidence>
<keyword evidence="6" id="KW-1185">Reference proteome</keyword>
<dbReference type="PANTHER" id="PTHR43323:SF2">
    <property type="entry name" value="HYDROXYMETHYLGLUTARYL-COA SYNTHASE"/>
    <property type="match status" value="1"/>
</dbReference>
<feature type="domain" description="Hydroxymethylglutaryl-coenzyme A synthase N-terminal" evidence="3">
    <location>
        <begin position="3"/>
        <end position="173"/>
    </location>
</feature>
<accession>A0A199XQZ1</accession>
<comment type="similarity">
    <text evidence="1">Belongs to the thiolase-like superfamily. HMG-CoA synthase family.</text>
</comment>
<dbReference type="Pfam" id="PF08540">
    <property type="entry name" value="HMG_CoA_synt_C"/>
    <property type="match status" value="1"/>
</dbReference>
<dbReference type="PATRIC" id="fig|29536.5.peg.2033"/>
<keyword evidence="2 5" id="KW-0808">Transferase</keyword>
<dbReference type="EC" id="2.3.3.-" evidence="5"/>
<feature type="domain" description="Hydroxymethylglutaryl-coenzyme A synthase C-terminal" evidence="4">
    <location>
        <begin position="226"/>
        <end position="391"/>
    </location>
</feature>
<evidence type="ECO:0000313" key="6">
    <source>
        <dbReference type="Proteomes" id="UP000093807"/>
    </source>
</evidence>
<proteinExistence type="inferred from homology"/>
<keyword evidence="5" id="KW-0012">Acyltransferase</keyword>
<dbReference type="SUPFAM" id="SSF53901">
    <property type="entry name" value="Thiolase-like"/>
    <property type="match status" value="2"/>
</dbReference>
<dbReference type="OrthoDB" id="9769523at2"/>
<dbReference type="AlphaFoldDB" id="A0A199XQZ1"/>
<dbReference type="CDD" id="cd00827">
    <property type="entry name" value="init_cond_enzymes"/>
    <property type="match status" value="1"/>
</dbReference>
<evidence type="ECO:0000313" key="5">
    <source>
        <dbReference type="EMBL" id="OAZ03666.1"/>
    </source>
</evidence>
<dbReference type="Gene3D" id="3.40.47.10">
    <property type="match status" value="1"/>
</dbReference>
<dbReference type="EMBL" id="JMTM01000053">
    <property type="protein sequence ID" value="OAZ03666.1"/>
    <property type="molecule type" value="Genomic_DNA"/>
</dbReference>
<dbReference type="InterPro" id="IPR016039">
    <property type="entry name" value="Thiolase-like"/>
</dbReference>
<organism evidence="5 6">
    <name type="scientific">Flavobacterium succinicans</name>
    <dbReference type="NCBI Taxonomy" id="29536"/>
    <lineage>
        <taxon>Bacteria</taxon>
        <taxon>Pseudomonadati</taxon>
        <taxon>Bacteroidota</taxon>
        <taxon>Flavobacteriia</taxon>
        <taxon>Flavobacteriales</taxon>
        <taxon>Flavobacteriaceae</taxon>
        <taxon>Flavobacterium</taxon>
    </lineage>
</organism>
<reference evidence="5 6" key="1">
    <citation type="submission" date="2016-06" db="EMBL/GenBank/DDBJ databases">
        <title>Draft genome sequence of Flavobacterium succinicans strain DD5b.</title>
        <authorList>
            <person name="Poehlein A."/>
            <person name="Daniel R."/>
            <person name="Simeonova D.D."/>
        </authorList>
    </citation>
    <scope>NUCLEOTIDE SEQUENCE [LARGE SCALE GENOMIC DNA]</scope>
    <source>
        <strain evidence="5 6">DD5b</strain>
    </source>
</reference>
<evidence type="ECO:0000259" key="3">
    <source>
        <dbReference type="Pfam" id="PF01154"/>
    </source>
</evidence>
<dbReference type="InterPro" id="IPR013746">
    <property type="entry name" value="HMG_CoA_synt_C_dom"/>
</dbReference>
<dbReference type="Proteomes" id="UP000093807">
    <property type="component" value="Unassembled WGS sequence"/>
</dbReference>